<dbReference type="VEuPathDB" id="FungiDB:ACJ73_09409"/>
<accession>A0A1J9P5Y7</accession>
<gene>
    <name evidence="1" type="ORF">ACJ73_09409</name>
</gene>
<organism evidence="1 2">
    <name type="scientific">Blastomyces percursus</name>
    <dbReference type="NCBI Taxonomy" id="1658174"/>
    <lineage>
        <taxon>Eukaryota</taxon>
        <taxon>Fungi</taxon>
        <taxon>Dikarya</taxon>
        <taxon>Ascomycota</taxon>
        <taxon>Pezizomycotina</taxon>
        <taxon>Eurotiomycetes</taxon>
        <taxon>Eurotiomycetidae</taxon>
        <taxon>Onygenales</taxon>
        <taxon>Ajellomycetaceae</taxon>
        <taxon>Blastomyces</taxon>
    </lineage>
</organism>
<name>A0A1J9P5Y7_9EURO</name>
<proteinExistence type="predicted"/>
<reference evidence="1 2" key="1">
    <citation type="submission" date="2015-08" db="EMBL/GenBank/DDBJ databases">
        <title>Emmonsia species relationships and genome sequence.</title>
        <authorList>
            <person name="Cuomo C.A."/>
            <person name="Schwartz I.S."/>
            <person name="Kenyon C."/>
            <person name="De Hoog G.S."/>
            <person name="Govender N.P."/>
            <person name="Botha A."/>
            <person name="Moreno L."/>
            <person name="De Vries M."/>
            <person name="Munoz J.F."/>
            <person name="Stielow J.B."/>
        </authorList>
    </citation>
    <scope>NUCLEOTIDE SEQUENCE [LARGE SCALE GENOMIC DNA]</scope>
    <source>
        <strain evidence="1 2">EI222</strain>
    </source>
</reference>
<dbReference type="Proteomes" id="UP000242791">
    <property type="component" value="Unassembled WGS sequence"/>
</dbReference>
<dbReference type="EMBL" id="LGTZ01002640">
    <property type="protein sequence ID" value="OJD12105.1"/>
    <property type="molecule type" value="Genomic_DNA"/>
</dbReference>
<dbReference type="OrthoDB" id="3585057at2759"/>
<keyword evidence="2" id="KW-1185">Reference proteome</keyword>
<evidence type="ECO:0000313" key="2">
    <source>
        <dbReference type="Proteomes" id="UP000242791"/>
    </source>
</evidence>
<evidence type="ECO:0000313" key="1">
    <source>
        <dbReference type="EMBL" id="OJD12105.1"/>
    </source>
</evidence>
<protein>
    <submittedName>
        <fullName evidence="1">Uncharacterized protein</fullName>
    </submittedName>
</protein>
<sequence length="144" mass="16199">MGTTLFTSHNSSAISRAKIAIDGQAIGNEQARVWYAFGRLEGKASARIHPWVDSETSKFTNLKQGKRSFDELLAELEQLLLEAGGHEWADPIKKGYLKGGFNRELKRHLLGLDEKESYDGFKDQVKTVADRVEDFARSERSQLS</sequence>
<comment type="caution">
    <text evidence="1">The sequence shown here is derived from an EMBL/GenBank/DDBJ whole genome shotgun (WGS) entry which is preliminary data.</text>
</comment>
<dbReference type="AlphaFoldDB" id="A0A1J9P5Y7"/>
<dbReference type="STRING" id="1658174.A0A1J9P5Y7"/>